<dbReference type="AlphaFoldDB" id="A0A6M3K3T7"/>
<protein>
    <submittedName>
        <fullName evidence="1">Uncharacterized protein</fullName>
    </submittedName>
</protein>
<dbReference type="EMBL" id="MT142169">
    <property type="protein sequence ID" value="QJA75537.1"/>
    <property type="molecule type" value="Genomic_DNA"/>
</dbReference>
<evidence type="ECO:0000313" key="1">
    <source>
        <dbReference type="EMBL" id="QJA75537.1"/>
    </source>
</evidence>
<sequence length="67" mass="7806">MKKKVRCVRCESLERPQRSKAIYLIKNSIGELIPLCAVCMIEVKEEEDFFKLLKEEEDEPGGESFNQ</sequence>
<accession>A0A6M3K3T7</accession>
<name>A0A6M3K3T7_9ZZZZ</name>
<gene>
    <name evidence="1" type="ORF">MM415A01764_0006</name>
</gene>
<reference evidence="1" key="1">
    <citation type="submission" date="2020-03" db="EMBL/GenBank/DDBJ databases">
        <title>The deep terrestrial virosphere.</title>
        <authorList>
            <person name="Holmfeldt K."/>
            <person name="Nilsson E."/>
            <person name="Simone D."/>
            <person name="Lopez-Fernandez M."/>
            <person name="Wu X."/>
            <person name="de Brujin I."/>
            <person name="Lundin D."/>
            <person name="Andersson A."/>
            <person name="Bertilsson S."/>
            <person name="Dopson M."/>
        </authorList>
    </citation>
    <scope>NUCLEOTIDE SEQUENCE</scope>
    <source>
        <strain evidence="1">MM415A01764</strain>
    </source>
</reference>
<proteinExistence type="predicted"/>
<organism evidence="1">
    <name type="scientific">viral metagenome</name>
    <dbReference type="NCBI Taxonomy" id="1070528"/>
    <lineage>
        <taxon>unclassified sequences</taxon>
        <taxon>metagenomes</taxon>
        <taxon>organismal metagenomes</taxon>
    </lineage>
</organism>